<dbReference type="GeneID" id="24100198"/>
<accession>J4I0S7</accession>
<keyword evidence="3" id="KW-1185">Reference proteome</keyword>
<dbReference type="EMBL" id="HE797184">
    <property type="protein sequence ID" value="CCM05287.1"/>
    <property type="molecule type" value="Genomic_DNA"/>
</dbReference>
<dbReference type="AlphaFoldDB" id="J4I0S7"/>
<reference evidence="2 3" key="1">
    <citation type="journal article" date="2012" name="Appl. Environ. Microbiol.">
        <title>Short-read sequencing for genomic analysis of the brown rot fungus Fibroporia radiculosa.</title>
        <authorList>
            <person name="Tang J.D."/>
            <person name="Perkins A.D."/>
            <person name="Sonstegard T.S."/>
            <person name="Schroeder S.G."/>
            <person name="Burgess S.C."/>
            <person name="Diehl S.V."/>
        </authorList>
    </citation>
    <scope>NUCLEOTIDE SEQUENCE [LARGE SCALE GENOMIC DNA]</scope>
    <source>
        <strain evidence="2 3">TFFH 294</strain>
    </source>
</reference>
<dbReference type="Proteomes" id="UP000006352">
    <property type="component" value="Unassembled WGS sequence"/>
</dbReference>
<dbReference type="CDD" id="cd07061">
    <property type="entry name" value="HP_HAP_like"/>
    <property type="match status" value="1"/>
</dbReference>
<dbReference type="GO" id="GO:0016791">
    <property type="term" value="F:phosphatase activity"/>
    <property type="evidence" value="ECO:0007669"/>
    <property type="project" value="TreeGrafter"/>
</dbReference>
<dbReference type="InterPro" id="IPR000560">
    <property type="entry name" value="His_Pase_clade-2"/>
</dbReference>
<evidence type="ECO:0000313" key="3">
    <source>
        <dbReference type="Proteomes" id="UP000006352"/>
    </source>
</evidence>
<name>J4I0S7_9APHY</name>
<dbReference type="SUPFAM" id="SSF53254">
    <property type="entry name" value="Phosphoglycerate mutase-like"/>
    <property type="match status" value="1"/>
</dbReference>
<dbReference type="OrthoDB" id="10262962at2759"/>
<dbReference type="PANTHER" id="PTHR11567">
    <property type="entry name" value="ACID PHOSPHATASE-RELATED"/>
    <property type="match status" value="1"/>
</dbReference>
<dbReference type="InterPro" id="IPR050645">
    <property type="entry name" value="Histidine_acid_phosphatase"/>
</dbReference>
<evidence type="ECO:0000313" key="2">
    <source>
        <dbReference type="EMBL" id="CCM05287.1"/>
    </source>
</evidence>
<protein>
    <recommendedName>
        <fullName evidence="4">Phosphoglycerate mutase-like protein</fullName>
    </recommendedName>
</protein>
<organism evidence="2 3">
    <name type="scientific">Fibroporia radiculosa</name>
    <dbReference type="NCBI Taxonomy" id="599839"/>
    <lineage>
        <taxon>Eukaryota</taxon>
        <taxon>Fungi</taxon>
        <taxon>Dikarya</taxon>
        <taxon>Basidiomycota</taxon>
        <taxon>Agaricomycotina</taxon>
        <taxon>Agaricomycetes</taxon>
        <taxon>Polyporales</taxon>
        <taxon>Fibroporiaceae</taxon>
        <taxon>Fibroporia</taxon>
    </lineage>
</organism>
<gene>
    <name evidence="2" type="ORF">FIBRA_07499</name>
</gene>
<dbReference type="Gene3D" id="3.40.50.1240">
    <property type="entry name" value="Phosphoglycerate mutase-like"/>
    <property type="match status" value="1"/>
</dbReference>
<dbReference type="InterPro" id="IPR029033">
    <property type="entry name" value="His_PPase_superfam"/>
</dbReference>
<dbReference type="RefSeq" id="XP_012184570.1">
    <property type="nucleotide sequence ID" value="XM_012329180.1"/>
</dbReference>
<evidence type="ECO:0000256" key="1">
    <source>
        <dbReference type="ARBA" id="ARBA00005375"/>
    </source>
</evidence>
<dbReference type="InParanoid" id="J4I0S7"/>
<sequence length="458" mass="50612">MDVSSLFMSAARLLSQLRIPWLQLLSGFPTQVVLDSPEAAYSLSSIAGVYNSSQTPGTLPWNTFNYCNAPHVNAEHYSLPADAPNASLVHLHVVLRHHKRTPDNLYPQENELNAVPWTCSDFRQLSFAGGATPVLHQTLSPPWHPFLATFWNGTCDQGQLTQAGLEDSIRHGADFWAVYSGRLGFLHTVNDRDLCIRTSTETRTFHVASGLLTGMDPASATNTFSVTTQPSAIDSIPPRYPCPKADRIRSAFQSVPAWTDHLEENADLQARLAATLGTAGMAAWSSWYDHYFDTFSSRTCHGHPLPCNSTGACVSEQDAARVFAIGDFEYDYIWSSAESAKAYTQLTFGVFLIELVDNFNQFRSAGETCKVKLYVGHDGTMIRLAASLGLGRSAPLRWPALGSEIVMETWRTSDGDHFVRVMHEGTPVPLLAWIPLDVFVEMLESQIPRNILEACTEI</sequence>
<dbReference type="HOGENOM" id="CLU_030126_0_0_1"/>
<comment type="similarity">
    <text evidence="1">Belongs to the histidine acid phosphatase family.</text>
</comment>
<evidence type="ECO:0008006" key="4">
    <source>
        <dbReference type="Google" id="ProtNLM"/>
    </source>
</evidence>
<proteinExistence type="inferred from homology"/>
<dbReference type="PANTHER" id="PTHR11567:SF195">
    <property type="entry name" value="ACID PHOSPHATASE, PUTATIVE (AFU_ORTHOLOGUE AFUA_3G14570)-RELATED"/>
    <property type="match status" value="1"/>
</dbReference>
<dbReference type="Pfam" id="PF00328">
    <property type="entry name" value="His_Phos_2"/>
    <property type="match status" value="1"/>
</dbReference>